<keyword evidence="2" id="KW-0560">Oxidoreductase</keyword>
<evidence type="ECO:0000313" key="4">
    <source>
        <dbReference type="Proteomes" id="UP001526446"/>
    </source>
</evidence>
<proteinExistence type="predicted"/>
<evidence type="ECO:0000256" key="2">
    <source>
        <dbReference type="ARBA" id="ARBA00023002"/>
    </source>
</evidence>
<accession>A0ABT3Q9B3</accession>
<keyword evidence="1" id="KW-0521">NADP</keyword>
<gene>
    <name evidence="3" type="ORF">OQ252_10675</name>
</gene>
<dbReference type="SUPFAM" id="SSF51735">
    <property type="entry name" value="NAD(P)-binding Rossmann-fold domains"/>
    <property type="match status" value="1"/>
</dbReference>
<dbReference type="SUPFAM" id="SSF50129">
    <property type="entry name" value="GroES-like"/>
    <property type="match status" value="1"/>
</dbReference>
<comment type="caution">
    <text evidence="3">The sequence shown here is derived from an EMBL/GenBank/DDBJ whole genome shotgun (WGS) entry which is preliminary data.</text>
</comment>
<evidence type="ECO:0000313" key="3">
    <source>
        <dbReference type="EMBL" id="MCX2561857.1"/>
    </source>
</evidence>
<organism evidence="3 4">
    <name type="scientific">Acetobacter farinalis</name>
    <dbReference type="NCBI Taxonomy" id="1260984"/>
    <lineage>
        <taxon>Bacteria</taxon>
        <taxon>Pseudomonadati</taxon>
        <taxon>Pseudomonadota</taxon>
        <taxon>Alphaproteobacteria</taxon>
        <taxon>Acetobacterales</taxon>
        <taxon>Acetobacteraceae</taxon>
        <taxon>Acetobacter</taxon>
    </lineage>
</organism>
<evidence type="ECO:0000256" key="1">
    <source>
        <dbReference type="ARBA" id="ARBA00022857"/>
    </source>
</evidence>
<dbReference type="Gene3D" id="3.90.180.10">
    <property type="entry name" value="Medium-chain alcohol dehydrogenases, catalytic domain"/>
    <property type="match status" value="1"/>
</dbReference>
<name>A0ABT3Q9B3_9PROT</name>
<reference evidence="3 4" key="1">
    <citation type="submission" date="2022-11" db="EMBL/GenBank/DDBJ databases">
        <title>Genome sequencing of Acetobacter type strain.</title>
        <authorList>
            <person name="Heo J."/>
            <person name="Lee D."/>
            <person name="Han B.-H."/>
            <person name="Hong S.-B."/>
            <person name="Kwon S.-W."/>
        </authorList>
    </citation>
    <scope>NUCLEOTIDE SEQUENCE [LARGE SCALE GENOMIC DNA]</scope>
    <source>
        <strain evidence="3 4">KACC 21251</strain>
    </source>
</reference>
<dbReference type="EMBL" id="JAPIUX010000015">
    <property type="protein sequence ID" value="MCX2561857.1"/>
    <property type="molecule type" value="Genomic_DNA"/>
</dbReference>
<sequence length="339" mass="36059">MMKAVCVTETRQLEVRDVPTPVDVPEGHILVDVVAAAINHGDRFFLSAPMNSAVLNERLYGIWGASASGVVRSIGHGVPTEVLGKNVALYRSLTQSPHSIGLWSERVVVPYTCALRLPDTVDAEEYSGSLVNAITGYAFLEEVLGEGHKGVIVTAGASATGRALAAIAQRRNIPFISLVRSEKAQEELRASGVEHVLVIGSEGFENDFAVLAEQLGTTAVFDGVGGDLINRIAPLLPASSSISFYGFLGGAVPVSVSSRLFIAKGLSMKGFSNFRSETVRDVSKLRAALDALSAMIDDPMFRTRLGQRFTFDEIGEAMAYEPASGVKAVLTPSHDPAVN</sequence>
<dbReference type="InterPro" id="IPR011032">
    <property type="entry name" value="GroES-like_sf"/>
</dbReference>
<protein>
    <submittedName>
        <fullName evidence="3">Uncharacterized protein</fullName>
    </submittedName>
</protein>
<dbReference type="Proteomes" id="UP001526446">
    <property type="component" value="Unassembled WGS sequence"/>
</dbReference>
<dbReference type="PANTHER" id="PTHR48106:SF18">
    <property type="entry name" value="QUINONE OXIDOREDUCTASE PIG3"/>
    <property type="match status" value="1"/>
</dbReference>
<dbReference type="PANTHER" id="PTHR48106">
    <property type="entry name" value="QUINONE OXIDOREDUCTASE PIG3-RELATED"/>
    <property type="match status" value="1"/>
</dbReference>
<dbReference type="InterPro" id="IPR036291">
    <property type="entry name" value="NAD(P)-bd_dom_sf"/>
</dbReference>
<dbReference type="Gene3D" id="3.40.50.720">
    <property type="entry name" value="NAD(P)-binding Rossmann-like Domain"/>
    <property type="match status" value="1"/>
</dbReference>
<keyword evidence="4" id="KW-1185">Reference proteome</keyword>
<dbReference type="RefSeq" id="WP_198911966.1">
    <property type="nucleotide sequence ID" value="NZ_JAPIUX010000015.1"/>
</dbReference>